<evidence type="ECO:0000313" key="2">
    <source>
        <dbReference type="Proteomes" id="UP000654471"/>
    </source>
</evidence>
<gene>
    <name evidence="1" type="ORF">GCM10010211_73820</name>
</gene>
<dbReference type="EMBL" id="BMRP01000050">
    <property type="protein sequence ID" value="GGU95928.1"/>
    <property type="molecule type" value="Genomic_DNA"/>
</dbReference>
<organism evidence="1 2">
    <name type="scientific">Streptomyces albospinus</name>
    <dbReference type="NCBI Taxonomy" id="285515"/>
    <lineage>
        <taxon>Bacteria</taxon>
        <taxon>Bacillati</taxon>
        <taxon>Actinomycetota</taxon>
        <taxon>Actinomycetes</taxon>
        <taxon>Kitasatosporales</taxon>
        <taxon>Streptomycetaceae</taxon>
        <taxon>Streptomyces</taxon>
    </lineage>
</organism>
<reference evidence="2" key="1">
    <citation type="journal article" date="2019" name="Int. J. Syst. Evol. Microbiol.">
        <title>The Global Catalogue of Microorganisms (GCM) 10K type strain sequencing project: providing services to taxonomists for standard genome sequencing and annotation.</title>
        <authorList>
            <consortium name="The Broad Institute Genomics Platform"/>
            <consortium name="The Broad Institute Genome Sequencing Center for Infectious Disease"/>
            <person name="Wu L."/>
            <person name="Ma J."/>
        </authorList>
    </citation>
    <scope>NUCLEOTIDE SEQUENCE [LARGE SCALE GENOMIC DNA]</scope>
    <source>
        <strain evidence="2">JCM 3399</strain>
    </source>
</reference>
<proteinExistence type="predicted"/>
<sequence>MVFLRRKAPQQPSPSESENLLFSGVLRHDKTWAQHENPLLRLSFWKMARQFPAMMATVARAAWREDRRALLVLLAAGPRW</sequence>
<keyword evidence="2" id="KW-1185">Reference proteome</keyword>
<dbReference type="Proteomes" id="UP000654471">
    <property type="component" value="Unassembled WGS sequence"/>
</dbReference>
<evidence type="ECO:0000313" key="1">
    <source>
        <dbReference type="EMBL" id="GGU95928.1"/>
    </source>
</evidence>
<accession>A0ABQ2VNL5</accession>
<name>A0ABQ2VNL5_9ACTN</name>
<comment type="caution">
    <text evidence="1">The sequence shown here is derived from an EMBL/GenBank/DDBJ whole genome shotgun (WGS) entry which is preliminary data.</text>
</comment>
<protein>
    <submittedName>
        <fullName evidence="1">Uncharacterized protein</fullName>
    </submittedName>
</protein>